<dbReference type="SMART" id="SM00507">
    <property type="entry name" value="HNHc"/>
    <property type="match status" value="1"/>
</dbReference>
<sequence length="433" mass="46058">MSELRSVLDALAGDDLHDLTDGEVLDRVALLVAVGNRVAAELTRTVRHAETTQAAEHDGLKSMRSWLIGHARLAPAEASRVVRSGRALEHFPALAAGFAEGAVTAAQVDVVASVVGERERGQAAEQGVDLAPFDQAWTAVAEGAPHAMLVTAVQAFGAALDPDGVEPDPTEGRRLTIARHTDGSVTGRFDLDAVGGEKVQAAIESIVQASRPKGDDRTRGQRNADALVQLCDNQLAAGSLPTLRTVKPHVVVTLDMDDFADSATGPGAAATGFGARISAARARWLACDGTVSRIVMGPDGLPLDVGRTQRVVPAHIRRAVEQRDGHCVFTGCTAPTHWCDVHHLVHWLHGGDTSLHNSALLCERHHTKVHHGFRVERDPGGRWRTWRPDGTEIRLGPDPVRILVGARPGPVTPSGDRASPSVSRRTGRLRSAP</sequence>
<dbReference type="InterPro" id="IPR003615">
    <property type="entry name" value="HNH_nuc"/>
</dbReference>
<dbReference type="OrthoDB" id="5173535at2"/>
<evidence type="ECO:0000313" key="3">
    <source>
        <dbReference type="EMBL" id="MBB3678493.1"/>
    </source>
</evidence>
<dbReference type="Gene3D" id="1.10.30.50">
    <property type="match status" value="1"/>
</dbReference>
<keyword evidence="4" id="KW-0378">Hydrolase</keyword>
<evidence type="ECO:0000313" key="6">
    <source>
        <dbReference type="Proteomes" id="UP000580718"/>
    </source>
</evidence>
<dbReference type="Proteomes" id="UP000247602">
    <property type="component" value="Unassembled WGS sequence"/>
</dbReference>
<organism evidence="4 5">
    <name type="scientific">Modestobacter versicolor</name>
    <dbReference type="NCBI Taxonomy" id="429133"/>
    <lineage>
        <taxon>Bacteria</taxon>
        <taxon>Bacillati</taxon>
        <taxon>Actinomycetota</taxon>
        <taxon>Actinomycetes</taxon>
        <taxon>Geodermatophilales</taxon>
        <taxon>Geodermatophilaceae</taxon>
        <taxon>Modestobacter</taxon>
    </lineage>
</organism>
<reference evidence="4 5" key="1">
    <citation type="submission" date="2018-06" db="EMBL/GenBank/DDBJ databases">
        <title>Draft genome sequence of Modestobacter versicolor CP153-2.</title>
        <authorList>
            <person name="Gundlapally S.R."/>
        </authorList>
    </citation>
    <scope>NUCLEOTIDE SEQUENCE [LARGE SCALE GENOMIC DNA]</scope>
    <source>
        <strain evidence="4 5">CP153-2</strain>
    </source>
</reference>
<name>A0A323VED3_9ACTN</name>
<reference evidence="3 6" key="2">
    <citation type="submission" date="2020-08" db="EMBL/GenBank/DDBJ databases">
        <title>Sequencing the genomes of 1000 actinobacteria strains.</title>
        <authorList>
            <person name="Klenk H.-P."/>
        </authorList>
    </citation>
    <scope>NUCLEOTIDE SEQUENCE [LARGE SCALE GENOMIC DNA]</scope>
    <source>
        <strain evidence="3 6">DSM 16678</strain>
    </source>
</reference>
<protein>
    <submittedName>
        <fullName evidence="4">Endonuclease</fullName>
    </submittedName>
</protein>
<proteinExistence type="predicted"/>
<evidence type="ECO:0000313" key="5">
    <source>
        <dbReference type="Proteomes" id="UP000247602"/>
    </source>
</evidence>
<accession>A0A323VED3</accession>
<dbReference type="EMBL" id="QKNV01000076">
    <property type="protein sequence ID" value="PZA21626.1"/>
    <property type="molecule type" value="Genomic_DNA"/>
</dbReference>
<dbReference type="GO" id="GO:0004519">
    <property type="term" value="F:endonuclease activity"/>
    <property type="evidence" value="ECO:0007669"/>
    <property type="project" value="UniProtKB-KW"/>
</dbReference>
<dbReference type="EMBL" id="JACIBU010000002">
    <property type="protein sequence ID" value="MBB3678493.1"/>
    <property type="molecule type" value="Genomic_DNA"/>
</dbReference>
<evidence type="ECO:0000313" key="4">
    <source>
        <dbReference type="EMBL" id="PZA21626.1"/>
    </source>
</evidence>
<dbReference type="InterPro" id="IPR003870">
    <property type="entry name" value="DUF222"/>
</dbReference>
<feature type="region of interest" description="Disordered" evidence="1">
    <location>
        <begin position="406"/>
        <end position="433"/>
    </location>
</feature>
<dbReference type="CDD" id="cd00085">
    <property type="entry name" value="HNHc"/>
    <property type="match status" value="1"/>
</dbReference>
<keyword evidence="5" id="KW-1185">Reference proteome</keyword>
<keyword evidence="4" id="KW-0255">Endonuclease</keyword>
<evidence type="ECO:0000259" key="2">
    <source>
        <dbReference type="SMART" id="SM00507"/>
    </source>
</evidence>
<keyword evidence="4" id="KW-0540">Nuclease</keyword>
<dbReference type="Proteomes" id="UP000580718">
    <property type="component" value="Unassembled WGS sequence"/>
</dbReference>
<dbReference type="Pfam" id="PF02720">
    <property type="entry name" value="DUF222"/>
    <property type="match status" value="1"/>
</dbReference>
<feature type="domain" description="HNH nuclease" evidence="2">
    <location>
        <begin position="315"/>
        <end position="367"/>
    </location>
</feature>
<comment type="caution">
    <text evidence="4">The sequence shown here is derived from an EMBL/GenBank/DDBJ whole genome shotgun (WGS) entry which is preliminary data.</text>
</comment>
<evidence type="ECO:0000256" key="1">
    <source>
        <dbReference type="SAM" id="MobiDB-lite"/>
    </source>
</evidence>
<dbReference type="RefSeq" id="WP_110552022.1">
    <property type="nucleotide sequence ID" value="NZ_JACIBU010000002.1"/>
</dbReference>
<gene>
    <name evidence="4" type="ORF">DMO24_09305</name>
    <name evidence="3" type="ORF">FHX36_004282</name>
</gene>
<dbReference type="AlphaFoldDB" id="A0A323VED3"/>